<evidence type="ECO:0000313" key="2">
    <source>
        <dbReference type="Proteomes" id="UP001595190"/>
    </source>
</evidence>
<name>A0ABV6Z9A3_9HYPH</name>
<sequence>MAELTLVSFAALLTQVVESLPAARHEALEQAAVVVEKESKRVIGTYEYGWRQLRESTQDGRASAGFPPNEPLLVTGELRESIEHNSDTNDAHIGSNNEKAIWQELGTTGIPPRSFLAMAAARKEKEVVDILGGAGYQLLIGGSPRFIGPTKP</sequence>
<gene>
    <name evidence="1" type="ORF">ACETRX_03835</name>
</gene>
<reference evidence="1 2" key="1">
    <citation type="submission" date="2024-09" db="EMBL/GenBank/DDBJ databases">
        <title>Description of Labrys sedimenti sp. nov., isolated from a diclofenac-degrading enrichment culture, and genome-based reclassification of Labrys portucalensis as a later heterotypic synonym of Labrys neptuniae.</title>
        <authorList>
            <person name="Tancsics A."/>
            <person name="Csepanyi A."/>
        </authorList>
    </citation>
    <scope>NUCLEOTIDE SEQUENCE [LARGE SCALE GENOMIC DNA]</scope>
    <source>
        <strain evidence="1 2">LMG 23412</strain>
    </source>
</reference>
<proteinExistence type="predicted"/>
<accession>A0ABV6Z9A3</accession>
<protein>
    <submittedName>
        <fullName evidence="1">Uncharacterized protein</fullName>
    </submittedName>
</protein>
<dbReference type="EMBL" id="JBHGPK010000001">
    <property type="protein sequence ID" value="MFC2248735.1"/>
    <property type="molecule type" value="Genomic_DNA"/>
</dbReference>
<organism evidence="1 2">
    <name type="scientific">Labrys neptuniae</name>
    <dbReference type="NCBI Taxonomy" id="376174"/>
    <lineage>
        <taxon>Bacteria</taxon>
        <taxon>Pseudomonadati</taxon>
        <taxon>Pseudomonadota</taxon>
        <taxon>Alphaproteobacteria</taxon>
        <taxon>Hyphomicrobiales</taxon>
        <taxon>Xanthobacteraceae</taxon>
        <taxon>Labrys</taxon>
    </lineage>
</organism>
<evidence type="ECO:0000313" key="1">
    <source>
        <dbReference type="EMBL" id="MFC2248735.1"/>
    </source>
</evidence>
<dbReference type="RefSeq" id="WP_394308655.1">
    <property type="nucleotide sequence ID" value="NZ_JBHGPK010000001.1"/>
</dbReference>
<comment type="caution">
    <text evidence="1">The sequence shown here is derived from an EMBL/GenBank/DDBJ whole genome shotgun (WGS) entry which is preliminary data.</text>
</comment>
<dbReference type="Proteomes" id="UP001595190">
    <property type="component" value="Unassembled WGS sequence"/>
</dbReference>